<name>A0A1S3ID14_LINAN</name>
<dbReference type="PANTHER" id="PTHR14453">
    <property type="entry name" value="PARP/ZINC FINGER CCCH TYPE DOMAIN CONTAINING PROTEIN"/>
    <property type="match status" value="1"/>
</dbReference>
<proteinExistence type="predicted"/>
<dbReference type="InParanoid" id="A0A1S3ID14"/>
<dbReference type="GO" id="GO:0003714">
    <property type="term" value="F:transcription corepressor activity"/>
    <property type="evidence" value="ECO:0007669"/>
    <property type="project" value="TreeGrafter"/>
</dbReference>
<evidence type="ECO:0000256" key="3">
    <source>
        <dbReference type="ARBA" id="ARBA00022679"/>
    </source>
</evidence>
<dbReference type="GO" id="GO:1990404">
    <property type="term" value="F:NAD+-protein mono-ADP-ribosyltransferase activity"/>
    <property type="evidence" value="ECO:0007669"/>
    <property type="project" value="TreeGrafter"/>
</dbReference>
<dbReference type="InterPro" id="IPR002589">
    <property type="entry name" value="Macro_dom"/>
</dbReference>
<keyword evidence="8" id="KW-1185">Reference proteome</keyword>
<keyword evidence="5" id="KW-0539">Nucleus</keyword>
<dbReference type="SUPFAM" id="SSF52949">
    <property type="entry name" value="Macro domain-like"/>
    <property type="match status" value="1"/>
</dbReference>
<dbReference type="PANTHER" id="PTHR14453:SF67">
    <property type="entry name" value="POLY [ADP-RIBOSE] POLYMERASE"/>
    <property type="match status" value="1"/>
</dbReference>
<evidence type="ECO:0000259" key="7">
    <source>
        <dbReference type="PROSITE" id="PS51154"/>
    </source>
</evidence>
<sequence length="222" mass="24191">MNIYDAGRKKNKRKQAAKGSAPEEKGRKDNDFTTKKKTAILHLKMPAIFSQPLEKQELQINAIDVEVVVGVDMTKLKADAYCNSTDSDLDLMTGALAKRLRIVGGVEFEKACRAARTTDGVAVTVPGKLNCKHVIHLDIHHRGSWKDKMLKVLNKADSLGITSIVIPAFGTGAGRCDPDVVSEGMFEGVAQYAQGDKLTVKKLTIVVYEKSMAGSFQMGRLA</sequence>
<dbReference type="OrthoDB" id="6133115at2759"/>
<dbReference type="AlphaFoldDB" id="A0A1S3ID14"/>
<accession>A0A1S3ID14</accession>
<dbReference type="GO" id="GO:0005634">
    <property type="term" value="C:nucleus"/>
    <property type="evidence" value="ECO:0007669"/>
    <property type="project" value="UniProtKB-SubCell"/>
</dbReference>
<feature type="region of interest" description="Disordered" evidence="6">
    <location>
        <begin position="1"/>
        <end position="32"/>
    </location>
</feature>
<dbReference type="SMART" id="SM00506">
    <property type="entry name" value="A1pp"/>
    <property type="match status" value="1"/>
</dbReference>
<evidence type="ECO:0000313" key="8">
    <source>
        <dbReference type="Proteomes" id="UP000085678"/>
    </source>
</evidence>
<evidence type="ECO:0000256" key="1">
    <source>
        <dbReference type="ARBA" id="ARBA00004123"/>
    </source>
</evidence>
<keyword evidence="2" id="KW-0328">Glycosyltransferase</keyword>
<keyword evidence="3" id="KW-0808">Transferase</keyword>
<dbReference type="InterPro" id="IPR043472">
    <property type="entry name" value="Macro_dom-like"/>
</dbReference>
<dbReference type="PROSITE" id="PS51154">
    <property type="entry name" value="MACRO"/>
    <property type="match status" value="1"/>
</dbReference>
<evidence type="ECO:0000256" key="4">
    <source>
        <dbReference type="ARBA" id="ARBA00023027"/>
    </source>
</evidence>
<organism evidence="8 9">
    <name type="scientific">Lingula anatina</name>
    <name type="common">Brachiopod</name>
    <name type="synonym">Lingula unguis</name>
    <dbReference type="NCBI Taxonomy" id="7574"/>
    <lineage>
        <taxon>Eukaryota</taxon>
        <taxon>Metazoa</taxon>
        <taxon>Spiralia</taxon>
        <taxon>Lophotrochozoa</taxon>
        <taxon>Brachiopoda</taxon>
        <taxon>Linguliformea</taxon>
        <taxon>Lingulata</taxon>
        <taxon>Lingulida</taxon>
        <taxon>Linguloidea</taxon>
        <taxon>Lingulidae</taxon>
        <taxon>Lingula</taxon>
    </lineage>
</organism>
<evidence type="ECO:0000313" key="9">
    <source>
        <dbReference type="RefSeq" id="XP_013395751.1"/>
    </source>
</evidence>
<dbReference type="Proteomes" id="UP000085678">
    <property type="component" value="Unplaced"/>
</dbReference>
<dbReference type="GO" id="GO:0003950">
    <property type="term" value="F:NAD+ poly-ADP-ribosyltransferase activity"/>
    <property type="evidence" value="ECO:0007669"/>
    <property type="project" value="TreeGrafter"/>
</dbReference>
<evidence type="ECO:0000256" key="2">
    <source>
        <dbReference type="ARBA" id="ARBA00022676"/>
    </source>
</evidence>
<dbReference type="GeneID" id="106162867"/>
<dbReference type="KEGG" id="lak:106162867"/>
<evidence type="ECO:0000256" key="6">
    <source>
        <dbReference type="SAM" id="MobiDB-lite"/>
    </source>
</evidence>
<reference evidence="9" key="1">
    <citation type="submission" date="2025-08" db="UniProtKB">
        <authorList>
            <consortium name="RefSeq"/>
        </authorList>
    </citation>
    <scope>IDENTIFICATION</scope>
    <source>
        <tissue evidence="9">Gonads</tissue>
    </source>
</reference>
<gene>
    <name evidence="9" type="primary">LOC106162867</name>
</gene>
<dbReference type="Gene3D" id="3.40.220.10">
    <property type="entry name" value="Leucine Aminopeptidase, subunit E, domain 1"/>
    <property type="match status" value="1"/>
</dbReference>
<dbReference type="Pfam" id="PF01661">
    <property type="entry name" value="Macro"/>
    <property type="match status" value="1"/>
</dbReference>
<dbReference type="RefSeq" id="XP_013395751.1">
    <property type="nucleotide sequence ID" value="XM_013540297.1"/>
</dbReference>
<feature type="compositionally biased region" description="Basic and acidic residues" evidence="6">
    <location>
        <begin position="21"/>
        <end position="32"/>
    </location>
</feature>
<keyword evidence="4" id="KW-0520">NAD</keyword>
<dbReference type="GO" id="GO:0070212">
    <property type="term" value="P:protein poly-ADP-ribosylation"/>
    <property type="evidence" value="ECO:0007669"/>
    <property type="project" value="TreeGrafter"/>
</dbReference>
<protein>
    <submittedName>
        <fullName evidence="9">Poly [ADP-ribose] polymerase 14-like</fullName>
    </submittedName>
</protein>
<dbReference type="GO" id="GO:0005737">
    <property type="term" value="C:cytoplasm"/>
    <property type="evidence" value="ECO:0007669"/>
    <property type="project" value="TreeGrafter"/>
</dbReference>
<evidence type="ECO:0000256" key="5">
    <source>
        <dbReference type="ARBA" id="ARBA00023242"/>
    </source>
</evidence>
<comment type="subcellular location">
    <subcellularLocation>
        <location evidence="1">Nucleus</location>
    </subcellularLocation>
</comment>
<dbReference type="GO" id="GO:0010629">
    <property type="term" value="P:negative regulation of gene expression"/>
    <property type="evidence" value="ECO:0007669"/>
    <property type="project" value="TreeGrafter"/>
</dbReference>
<feature type="domain" description="Macro" evidence="7">
    <location>
        <begin position="53"/>
        <end position="222"/>
    </location>
</feature>
<dbReference type="InterPro" id="IPR052056">
    <property type="entry name" value="Mono-ARTD/PARP"/>
</dbReference>